<dbReference type="Proteomes" id="UP000033999">
    <property type="component" value="Unassembled WGS sequence"/>
</dbReference>
<comment type="caution">
    <text evidence="1">The sequence shown here is derived from an EMBL/GenBank/DDBJ whole genome shotgun (WGS) entry which is preliminary data.</text>
</comment>
<dbReference type="AlphaFoldDB" id="A0A0G1MEQ4"/>
<evidence type="ECO:0000313" key="2">
    <source>
        <dbReference type="Proteomes" id="UP000033999"/>
    </source>
</evidence>
<protein>
    <submittedName>
        <fullName evidence="1">Uncharacterized protein</fullName>
    </submittedName>
</protein>
<gene>
    <name evidence="1" type="ORF">UX10_C0022G0008</name>
</gene>
<reference evidence="1 2" key="1">
    <citation type="journal article" date="2015" name="Nature">
        <title>rRNA introns, odd ribosomes, and small enigmatic genomes across a large radiation of phyla.</title>
        <authorList>
            <person name="Brown C.T."/>
            <person name="Hug L.A."/>
            <person name="Thomas B.C."/>
            <person name="Sharon I."/>
            <person name="Castelle C.J."/>
            <person name="Singh A."/>
            <person name="Wilkins M.J."/>
            <person name="Williams K.H."/>
            <person name="Banfield J.F."/>
        </authorList>
    </citation>
    <scope>NUCLEOTIDE SEQUENCE [LARGE SCALE GENOMIC DNA]</scope>
</reference>
<accession>A0A0G1MEQ4</accession>
<dbReference type="EMBL" id="LCKX01000022">
    <property type="protein sequence ID" value="KKU06791.1"/>
    <property type="molecule type" value="Genomic_DNA"/>
</dbReference>
<name>A0A0G1MEQ4_9BACT</name>
<proteinExistence type="predicted"/>
<sequence length="43" mass="4971">MATTLKCFCSKPADIAKSENLKCYFYNVMSLGYSLRNKKLLYL</sequence>
<organism evidence="1 2">
    <name type="scientific">Candidatus Magasanikbacteria bacterium GW2011_GWA2_45_39</name>
    <dbReference type="NCBI Taxonomy" id="1619041"/>
    <lineage>
        <taxon>Bacteria</taxon>
        <taxon>Candidatus Magasanikiibacteriota</taxon>
    </lineage>
</organism>
<evidence type="ECO:0000313" key="1">
    <source>
        <dbReference type="EMBL" id="KKU06791.1"/>
    </source>
</evidence>